<dbReference type="InParanoid" id="A0A2H3CMC3"/>
<protein>
    <submittedName>
        <fullName evidence="1">Uncharacterized protein</fullName>
    </submittedName>
</protein>
<evidence type="ECO:0000313" key="1">
    <source>
        <dbReference type="EMBL" id="PBK83020.1"/>
    </source>
</evidence>
<name>A0A2H3CMC3_ARMGA</name>
<organism evidence="1 2">
    <name type="scientific">Armillaria gallica</name>
    <name type="common">Bulbous honey fungus</name>
    <name type="synonym">Armillaria bulbosa</name>
    <dbReference type="NCBI Taxonomy" id="47427"/>
    <lineage>
        <taxon>Eukaryota</taxon>
        <taxon>Fungi</taxon>
        <taxon>Dikarya</taxon>
        <taxon>Basidiomycota</taxon>
        <taxon>Agaricomycotina</taxon>
        <taxon>Agaricomycetes</taxon>
        <taxon>Agaricomycetidae</taxon>
        <taxon>Agaricales</taxon>
        <taxon>Marasmiineae</taxon>
        <taxon>Physalacriaceae</taxon>
        <taxon>Armillaria</taxon>
    </lineage>
</organism>
<dbReference type="Proteomes" id="UP000217790">
    <property type="component" value="Unassembled WGS sequence"/>
</dbReference>
<keyword evidence="2" id="KW-1185">Reference proteome</keyword>
<gene>
    <name evidence="1" type="ORF">ARMGADRAFT_683343</name>
</gene>
<dbReference type="AlphaFoldDB" id="A0A2H3CMC3"/>
<reference evidence="2" key="1">
    <citation type="journal article" date="2017" name="Nat. Ecol. Evol.">
        <title>Genome expansion and lineage-specific genetic innovations in the forest pathogenic fungi Armillaria.</title>
        <authorList>
            <person name="Sipos G."/>
            <person name="Prasanna A.N."/>
            <person name="Walter M.C."/>
            <person name="O'Connor E."/>
            <person name="Balint B."/>
            <person name="Krizsan K."/>
            <person name="Kiss B."/>
            <person name="Hess J."/>
            <person name="Varga T."/>
            <person name="Slot J."/>
            <person name="Riley R."/>
            <person name="Boka B."/>
            <person name="Rigling D."/>
            <person name="Barry K."/>
            <person name="Lee J."/>
            <person name="Mihaltcheva S."/>
            <person name="LaButti K."/>
            <person name="Lipzen A."/>
            <person name="Waldron R."/>
            <person name="Moloney N.M."/>
            <person name="Sperisen C."/>
            <person name="Kredics L."/>
            <person name="Vagvoelgyi C."/>
            <person name="Patrignani A."/>
            <person name="Fitzpatrick D."/>
            <person name="Nagy I."/>
            <person name="Doyle S."/>
            <person name="Anderson J.B."/>
            <person name="Grigoriev I.V."/>
            <person name="Gueldener U."/>
            <person name="Muensterkoetter M."/>
            <person name="Nagy L.G."/>
        </authorList>
    </citation>
    <scope>NUCLEOTIDE SEQUENCE [LARGE SCALE GENOMIC DNA]</scope>
    <source>
        <strain evidence="2">Ar21-2</strain>
    </source>
</reference>
<accession>A0A2H3CMC3</accession>
<sequence>MKSRSISTGCYPRDMSTTAKCPPTAVSSERTTSSSCRPTIFRSFLSAAPHYRDEEPSALMGQIEAYLAEDPKREPWVIHDVCSTYLISPLRRSSYTETSFVVPTRCGCSSSREKNSLLSRTLSVSLHGHQHRFGIISYPTYSHAWITSAHSHSLPSISTSCVISSSVSLGMPRLSFPGKASEAWY</sequence>
<evidence type="ECO:0000313" key="2">
    <source>
        <dbReference type="Proteomes" id="UP000217790"/>
    </source>
</evidence>
<proteinExistence type="predicted"/>
<dbReference type="EMBL" id="KZ293710">
    <property type="protein sequence ID" value="PBK83020.1"/>
    <property type="molecule type" value="Genomic_DNA"/>
</dbReference>